<keyword evidence="2" id="KW-1185">Reference proteome</keyword>
<proteinExistence type="predicted"/>
<dbReference type="RefSeq" id="WP_176810073.1">
    <property type="nucleotide sequence ID" value="NZ_CP055306.1"/>
</dbReference>
<evidence type="ECO:0000313" key="1">
    <source>
        <dbReference type="EMBL" id="QLB40825.1"/>
    </source>
</evidence>
<evidence type="ECO:0000313" key="2">
    <source>
        <dbReference type="Proteomes" id="UP000509660"/>
    </source>
</evidence>
<dbReference type="EMBL" id="CP055306">
    <property type="protein sequence ID" value="QLB40825.1"/>
    <property type="molecule type" value="Genomic_DNA"/>
</dbReference>
<organism evidence="1 2">
    <name type="scientific">Mannheimia pernigra</name>
    <dbReference type="NCBI Taxonomy" id="111844"/>
    <lineage>
        <taxon>Bacteria</taxon>
        <taxon>Pseudomonadati</taxon>
        <taxon>Pseudomonadota</taxon>
        <taxon>Gammaproteobacteria</taxon>
        <taxon>Pasteurellales</taxon>
        <taxon>Pasteurellaceae</taxon>
        <taxon>Mannheimia</taxon>
    </lineage>
</organism>
<reference evidence="1 2" key="1">
    <citation type="submission" date="2020-06" db="EMBL/GenBank/DDBJ databases">
        <title>Mannheimia pernigra sp. nov. isolated from bovine respiratory tract.</title>
        <authorList>
            <person name="Kuhnert P."/>
            <person name="Akarsu-Egger H."/>
        </authorList>
    </citation>
    <scope>NUCLEOTIDE SEQUENCE [LARGE SCALE GENOMIC DNA]</scope>
    <source>
        <strain evidence="1 2">BNO311</strain>
    </source>
</reference>
<dbReference type="Proteomes" id="UP000509660">
    <property type="component" value="Chromosome"/>
</dbReference>
<accession>A0A7D5DYF3</accession>
<dbReference type="AlphaFoldDB" id="A0A7D5DYF3"/>
<sequence length="56" mass="6699">MKNQENFTQKSSLWQEFEYRKRLKNLIESGLSVAEIEIRSQQIYKELKSECTTEAN</sequence>
<gene>
    <name evidence="1" type="ORF">HV559_08050</name>
</gene>
<name>A0A7D5DYF3_9PAST</name>
<protein>
    <submittedName>
        <fullName evidence="1">Uncharacterized protein</fullName>
    </submittedName>
</protein>